<comment type="caution">
    <text evidence="2">The sequence shown here is derived from an EMBL/GenBank/DDBJ whole genome shotgun (WGS) entry which is preliminary data.</text>
</comment>
<dbReference type="EMBL" id="JAVDSG010000001">
    <property type="protein sequence ID" value="MDR6591637.1"/>
    <property type="molecule type" value="Genomic_DNA"/>
</dbReference>
<protein>
    <recommendedName>
        <fullName evidence="1">DUF397 domain-containing protein</fullName>
    </recommendedName>
</protein>
<sequence length="57" mass="6283">MTAPTWRTSSYTSNENCVEVAFGAQVVGIRDSKHPEAGDFTITADSFRAFVRSLKND</sequence>
<dbReference type="Proteomes" id="UP001268819">
    <property type="component" value="Unassembled WGS sequence"/>
</dbReference>
<dbReference type="RefSeq" id="WP_310302048.1">
    <property type="nucleotide sequence ID" value="NZ_BAAAXB010000001.1"/>
</dbReference>
<accession>A0ABU1PLV5</accession>
<keyword evidence="3" id="KW-1185">Reference proteome</keyword>
<evidence type="ECO:0000313" key="2">
    <source>
        <dbReference type="EMBL" id="MDR6591637.1"/>
    </source>
</evidence>
<dbReference type="Pfam" id="PF04149">
    <property type="entry name" value="DUF397"/>
    <property type="match status" value="1"/>
</dbReference>
<name>A0ABU1PLV5_9PSEU</name>
<reference evidence="2 3" key="1">
    <citation type="submission" date="2023-07" db="EMBL/GenBank/DDBJ databases">
        <title>Sequencing the genomes of 1000 actinobacteria strains.</title>
        <authorList>
            <person name="Klenk H.-P."/>
        </authorList>
    </citation>
    <scope>NUCLEOTIDE SEQUENCE [LARGE SCALE GENOMIC DNA]</scope>
    <source>
        <strain evidence="2 3">DSM 43749</strain>
    </source>
</reference>
<organism evidence="2 3">
    <name type="scientific">Saccharothrix longispora</name>
    <dbReference type="NCBI Taxonomy" id="33920"/>
    <lineage>
        <taxon>Bacteria</taxon>
        <taxon>Bacillati</taxon>
        <taxon>Actinomycetota</taxon>
        <taxon>Actinomycetes</taxon>
        <taxon>Pseudonocardiales</taxon>
        <taxon>Pseudonocardiaceae</taxon>
        <taxon>Saccharothrix</taxon>
    </lineage>
</organism>
<feature type="domain" description="DUF397" evidence="1">
    <location>
        <begin position="5"/>
        <end position="55"/>
    </location>
</feature>
<gene>
    <name evidence="2" type="ORF">J2S66_000021</name>
</gene>
<evidence type="ECO:0000259" key="1">
    <source>
        <dbReference type="Pfam" id="PF04149"/>
    </source>
</evidence>
<evidence type="ECO:0000313" key="3">
    <source>
        <dbReference type="Proteomes" id="UP001268819"/>
    </source>
</evidence>
<proteinExistence type="predicted"/>
<dbReference type="InterPro" id="IPR007278">
    <property type="entry name" value="DUF397"/>
</dbReference>